<dbReference type="GO" id="GO:0042597">
    <property type="term" value="C:periplasmic space"/>
    <property type="evidence" value="ECO:0007669"/>
    <property type="project" value="InterPro"/>
</dbReference>
<dbReference type="GO" id="GO:0004553">
    <property type="term" value="F:hydrolase activity, hydrolyzing O-glycosyl compounds"/>
    <property type="evidence" value="ECO:0007669"/>
    <property type="project" value="InterPro"/>
</dbReference>
<keyword evidence="2 3" id="KW-0732">Signal</keyword>
<dbReference type="AlphaFoldDB" id="Q3SGD5"/>
<evidence type="ECO:0000256" key="2">
    <source>
        <dbReference type="ARBA" id="ARBA00022729"/>
    </source>
</evidence>
<feature type="chain" id="PRO_5004228768" evidence="3">
    <location>
        <begin position="22"/>
        <end position="654"/>
    </location>
</feature>
<dbReference type="InterPro" id="IPR023346">
    <property type="entry name" value="Lysozyme-like_dom_sf"/>
</dbReference>
<dbReference type="InterPro" id="IPR008258">
    <property type="entry name" value="Transglycosylase_SLT_dom_1"/>
</dbReference>
<sequence length="654" mass="72913">MLRTVLVFLLGVLSVTPAAGASGDAAVVDAQRAYAARRVAQLERAAADVPPSHVLAPLVEYWRLALASRTDDARIADFLARYPGTRMAEALRADWLKSLGARGEWERFLAEYPRLVRADASLQCYAYRAERARGNLTRQGEAVALWFTGRDMPSACSPLFAQLIEAGLIGSEDIWRRFRLALAAPNPRVAAVVAQSVAESPQPSAALIDAATRAPSGLLANPGKLDFGRRGDREIALYALDQLARQDSSQAEQALRRWSPQFTDSERRVAWARLATWAARRHEANALTWFAAAGEVETTDFQREWWVRAALRAGDWKTVERVIDSMSEDLRAQATWRYWRGRALQANGSRGAANAIFLALSREHHYYGQLAQEELGPVLQSPLPNVKMGGDDLAAMARDPGIARALALLDLGLRNEATLEWNWATREFTDAQLLAAAEVARRKEWYDRAIYTAERTRDMHDFELRFLAPYRELAREAARENGIDEAWVFGLMRQESRFVNVARSSVGAAGLMQIMPATARWIAQRLGIRKFDPREMRDPARNIQFGAYYLKHVQTSLDGSPVLATAAYNAGPGRAQRWRDTAAMEAAVYIESIPFAETRDYVKKVMSNAMYYAVRFGQPSVLLKDRLGVVPPRRIPLAALTEPQGSLELGQTDD</sequence>
<dbReference type="Pfam" id="PF01464">
    <property type="entry name" value="SLT"/>
    <property type="match status" value="1"/>
</dbReference>
<dbReference type="KEGG" id="tbd:Tbd_2362"/>
<dbReference type="Pfam" id="PF14718">
    <property type="entry name" value="SLT_L"/>
    <property type="match status" value="1"/>
</dbReference>
<feature type="domain" description="Lytic transglycosylase superhelical linker" evidence="5">
    <location>
        <begin position="397"/>
        <end position="455"/>
    </location>
</feature>
<evidence type="ECO:0000259" key="4">
    <source>
        <dbReference type="Pfam" id="PF01464"/>
    </source>
</evidence>
<dbReference type="InterPro" id="IPR008939">
    <property type="entry name" value="Lytic_TGlycosylase_superhlx_U"/>
</dbReference>
<dbReference type="CAZy" id="GH23">
    <property type="family name" value="Glycoside Hydrolase Family 23"/>
</dbReference>
<dbReference type="Proteomes" id="UP000008291">
    <property type="component" value="Chromosome"/>
</dbReference>
<dbReference type="SUPFAM" id="SSF53955">
    <property type="entry name" value="Lysozyme-like"/>
    <property type="match status" value="1"/>
</dbReference>
<dbReference type="EMBL" id="CP000116">
    <property type="protein sequence ID" value="AAZ98315.1"/>
    <property type="molecule type" value="Genomic_DNA"/>
</dbReference>
<dbReference type="eggNOG" id="COG0741">
    <property type="taxonomic scope" value="Bacteria"/>
</dbReference>
<feature type="signal peptide" evidence="3">
    <location>
        <begin position="1"/>
        <end position="21"/>
    </location>
</feature>
<comment type="similarity">
    <text evidence="1">Belongs to the transglycosylase Slt family.</text>
</comment>
<dbReference type="Gene3D" id="1.10.1240.20">
    <property type="entry name" value="Lytic transglycosylase, superhelical linker domain"/>
    <property type="match status" value="1"/>
</dbReference>
<protein>
    <submittedName>
        <fullName evidence="6">SLT domain protein</fullName>
    </submittedName>
</protein>
<dbReference type="STRING" id="292415.Tbd_2362"/>
<dbReference type="CDD" id="cd13401">
    <property type="entry name" value="Slt70-like"/>
    <property type="match status" value="1"/>
</dbReference>
<dbReference type="InterPro" id="IPR012289">
    <property type="entry name" value="Lytic_TGlycosylase_superhlx_L"/>
</dbReference>
<dbReference type="PANTHER" id="PTHR37423">
    <property type="entry name" value="SOLUBLE LYTIC MUREIN TRANSGLYCOSYLASE-RELATED"/>
    <property type="match status" value="1"/>
</dbReference>
<reference evidence="6 7" key="1">
    <citation type="journal article" date="2006" name="J. Bacteriol.">
        <title>The genome sequence of the obligately chemolithoautotrophic, facultatively anaerobic bacterium Thiobacillus denitrificans.</title>
        <authorList>
            <person name="Beller H.R."/>
            <person name="Chain P.S."/>
            <person name="Letain T.E."/>
            <person name="Chakicherla A."/>
            <person name="Larimer F.W."/>
            <person name="Richardson P.M."/>
            <person name="Coleman M.A."/>
            <person name="Wood A.P."/>
            <person name="Kelly D.P."/>
        </authorList>
    </citation>
    <scope>NUCLEOTIDE SEQUENCE [LARGE SCALE GENOMIC DNA]</scope>
    <source>
        <strain evidence="6 7">ATCC 25259</strain>
    </source>
</reference>
<dbReference type="OrthoDB" id="92254at2"/>
<feature type="domain" description="Transglycosylase SLT" evidence="4">
    <location>
        <begin position="473"/>
        <end position="582"/>
    </location>
</feature>
<dbReference type="Gene3D" id="1.25.20.10">
    <property type="entry name" value="Bacterial muramidases"/>
    <property type="match status" value="1"/>
</dbReference>
<evidence type="ECO:0000256" key="1">
    <source>
        <dbReference type="ARBA" id="ARBA00007734"/>
    </source>
</evidence>
<dbReference type="InterPro" id="IPR037061">
    <property type="entry name" value="Lytic_TGlycoase_superhlx_L_sf"/>
</dbReference>
<evidence type="ECO:0000256" key="3">
    <source>
        <dbReference type="SAM" id="SignalP"/>
    </source>
</evidence>
<dbReference type="Gene3D" id="1.10.530.10">
    <property type="match status" value="1"/>
</dbReference>
<evidence type="ECO:0000313" key="7">
    <source>
        <dbReference type="Proteomes" id="UP000008291"/>
    </source>
</evidence>
<dbReference type="SUPFAM" id="SSF48435">
    <property type="entry name" value="Bacterial muramidases"/>
    <property type="match status" value="1"/>
</dbReference>
<dbReference type="HOGENOM" id="CLU_019016_0_0_4"/>
<dbReference type="PANTHER" id="PTHR37423:SF5">
    <property type="entry name" value="SOLUBLE LYTIC MUREIN TRANSGLYCOSYLASE"/>
    <property type="match status" value="1"/>
</dbReference>
<evidence type="ECO:0000259" key="5">
    <source>
        <dbReference type="Pfam" id="PF14718"/>
    </source>
</evidence>
<name>Q3SGD5_THIDA</name>
<organism evidence="6 7">
    <name type="scientific">Thiobacillus denitrificans (strain ATCC 25259 / T1)</name>
    <dbReference type="NCBI Taxonomy" id="292415"/>
    <lineage>
        <taxon>Bacteria</taxon>
        <taxon>Pseudomonadati</taxon>
        <taxon>Pseudomonadota</taxon>
        <taxon>Betaproteobacteria</taxon>
        <taxon>Nitrosomonadales</taxon>
        <taxon>Thiobacillaceae</taxon>
        <taxon>Thiobacillus</taxon>
    </lineage>
</organism>
<proteinExistence type="inferred from homology"/>
<keyword evidence="7" id="KW-1185">Reference proteome</keyword>
<evidence type="ECO:0000313" key="6">
    <source>
        <dbReference type="EMBL" id="AAZ98315.1"/>
    </source>
</evidence>
<gene>
    <name evidence="6" type="ordered locus">Tbd_2362</name>
</gene>
<accession>Q3SGD5</accession>